<reference evidence="1" key="1">
    <citation type="submission" date="2020-08" db="EMBL/GenBank/DDBJ databases">
        <title>Genome public.</title>
        <authorList>
            <person name="Liu C."/>
            <person name="Sun Q."/>
        </authorList>
    </citation>
    <scope>NUCLEOTIDE SEQUENCE</scope>
    <source>
        <strain evidence="1">NSJ-52</strain>
    </source>
</reference>
<dbReference type="Pfam" id="PF09391">
    <property type="entry name" value="DUF2000"/>
    <property type="match status" value="1"/>
</dbReference>
<dbReference type="EMBL" id="JACOPQ010000001">
    <property type="protein sequence ID" value="MBC5735449.1"/>
    <property type="molecule type" value="Genomic_DNA"/>
</dbReference>
<proteinExistence type="predicted"/>
<dbReference type="Proteomes" id="UP000607645">
    <property type="component" value="Unassembled WGS sequence"/>
</dbReference>
<dbReference type="InterPro" id="IPR023476">
    <property type="entry name" value="Pep_tRNA_hydro_II_dom_sf"/>
</dbReference>
<evidence type="ECO:0000313" key="1">
    <source>
        <dbReference type="EMBL" id="MBC5735449.1"/>
    </source>
</evidence>
<comment type="caution">
    <text evidence="1">The sequence shown here is derived from an EMBL/GenBank/DDBJ whole genome shotgun (WGS) entry which is preliminary data.</text>
</comment>
<evidence type="ECO:0000313" key="2">
    <source>
        <dbReference type="Proteomes" id="UP000607645"/>
    </source>
</evidence>
<protein>
    <submittedName>
        <fullName evidence="1">DUF2000 domain-containing protein</fullName>
    </submittedName>
</protein>
<organism evidence="1 2">
    <name type="scientific">Lawsonibacter faecis</name>
    <dbReference type="NCBI Taxonomy" id="2763052"/>
    <lineage>
        <taxon>Bacteria</taxon>
        <taxon>Bacillati</taxon>
        <taxon>Bacillota</taxon>
        <taxon>Clostridia</taxon>
        <taxon>Eubacteriales</taxon>
        <taxon>Oscillospiraceae</taxon>
        <taxon>Lawsonibacter</taxon>
    </lineage>
</organism>
<dbReference type="SUPFAM" id="SSF102462">
    <property type="entry name" value="Peptidyl-tRNA hydrolase II"/>
    <property type="match status" value="1"/>
</dbReference>
<sequence length="140" mass="15057">MDYQSEKCVMVIDGALPTGVIANTAAILGVTLGKRQPDAVGPDVTDKGGRLHLGIVALPVPILRTDGLQLKLLRERLYQPEFAGVTVVDFSDVAQGCRVYEEYIKRAGQVESCGMNYLGLALCGPKKLVNKLTGSMPLLR</sequence>
<accession>A0A8J6JIQ7</accession>
<dbReference type="InterPro" id="IPR017021">
    <property type="entry name" value="UCP033763"/>
</dbReference>
<name>A0A8J6JIQ7_9FIRM</name>
<dbReference type="PIRSF" id="PIRSF033736">
    <property type="entry name" value="UCP033763"/>
    <property type="match status" value="1"/>
</dbReference>
<dbReference type="AlphaFoldDB" id="A0A8J6JIQ7"/>
<gene>
    <name evidence="1" type="ORF">H8S62_00305</name>
</gene>
<dbReference type="InterPro" id="IPR018988">
    <property type="entry name" value="DUF2000"/>
</dbReference>
<dbReference type="Gene3D" id="3.40.1490.10">
    <property type="entry name" value="Bit1"/>
    <property type="match status" value="1"/>
</dbReference>
<dbReference type="RefSeq" id="WP_155145418.1">
    <property type="nucleotide sequence ID" value="NZ_JACOPQ010000001.1"/>
</dbReference>
<keyword evidence="2" id="KW-1185">Reference proteome</keyword>